<dbReference type="InterPro" id="IPR021791">
    <property type="entry name" value="Phage_TAC_11"/>
</dbReference>
<sequence>MRHTAYFGDGEKTFTLTSPMIDELQRKTGVGIGALYARFMRQDFHFADIIEIIRTGLIGGGTSPAEAQTLVDTYAKPRPIMEVLPLAFDILDARWSGKPEEAGE</sequence>
<accession>A0AAE2UW06</accession>
<reference evidence="1" key="1">
    <citation type="submission" date="2020-11" db="EMBL/GenBank/DDBJ databases">
        <title>Agrobacterium vitis strain K377 genome.</title>
        <authorList>
            <person name="Xi H."/>
        </authorList>
    </citation>
    <scope>NUCLEOTIDE SEQUENCE</scope>
    <source>
        <strain evidence="1">K377</strain>
    </source>
</reference>
<protein>
    <submittedName>
        <fullName evidence="1">Gene transfer agent family protein</fullName>
    </submittedName>
</protein>
<evidence type="ECO:0000313" key="1">
    <source>
        <dbReference type="EMBL" id="MBF2716881.1"/>
    </source>
</evidence>
<gene>
    <name evidence="1" type="ORF">IEI95_021960</name>
</gene>
<dbReference type="EMBL" id="JACXXJ020000005">
    <property type="protein sequence ID" value="MBF2716881.1"/>
    <property type="molecule type" value="Genomic_DNA"/>
</dbReference>
<dbReference type="Proteomes" id="UP000655037">
    <property type="component" value="Unassembled WGS sequence"/>
</dbReference>
<dbReference type="Pfam" id="PF11836">
    <property type="entry name" value="Phage_TAC_11"/>
    <property type="match status" value="1"/>
</dbReference>
<comment type="caution">
    <text evidence="1">The sequence shown here is derived from an EMBL/GenBank/DDBJ whole genome shotgun (WGS) entry which is preliminary data.</text>
</comment>
<dbReference type="AlphaFoldDB" id="A0AAE2UW06"/>
<organism evidence="1 2">
    <name type="scientific">Agrobacterium vitis</name>
    <name type="common">Rhizobium vitis</name>
    <dbReference type="NCBI Taxonomy" id="373"/>
    <lineage>
        <taxon>Bacteria</taxon>
        <taxon>Pseudomonadati</taxon>
        <taxon>Pseudomonadota</taxon>
        <taxon>Alphaproteobacteria</taxon>
        <taxon>Hyphomicrobiales</taxon>
        <taxon>Rhizobiaceae</taxon>
        <taxon>Rhizobium/Agrobacterium group</taxon>
        <taxon>Agrobacterium</taxon>
    </lineage>
</organism>
<name>A0AAE2UW06_AGRVI</name>
<dbReference type="RefSeq" id="WP_194417016.1">
    <property type="nucleotide sequence ID" value="NZ_JACXXJ020000005.1"/>
</dbReference>
<proteinExistence type="predicted"/>
<evidence type="ECO:0000313" key="2">
    <source>
        <dbReference type="Proteomes" id="UP000655037"/>
    </source>
</evidence>